<dbReference type="InterPro" id="IPR018712">
    <property type="entry name" value="Tle1-like_cat"/>
</dbReference>
<reference evidence="4" key="1">
    <citation type="submission" date="2019-03" db="EMBL/GenBank/DDBJ databases">
        <authorList>
            <person name="Moriniere L."/>
            <person name="Burlet A."/>
            <person name="Rosenthal E."/>
            <person name="Portier P."/>
            <person name="Lavire C."/>
            <person name="Nesme X."/>
            <person name="Bull C.T."/>
            <person name="Le Saux M."/>
            <person name="Bertolla F."/>
        </authorList>
    </citation>
    <scope>NUCLEOTIDE SEQUENCE</scope>
    <source>
        <strain evidence="4">CFBP2533</strain>
    </source>
</reference>
<feature type="domain" description="T6SS Phospholipase effector Tle1-like catalytic" evidence="2">
    <location>
        <begin position="49"/>
        <end position="174"/>
    </location>
</feature>
<organism evidence="3">
    <name type="scientific">Xanthomonas hortorum pv. pelargonii</name>
    <dbReference type="NCBI Taxonomy" id="453602"/>
    <lineage>
        <taxon>Bacteria</taxon>
        <taxon>Pseudomonadati</taxon>
        <taxon>Pseudomonadota</taxon>
        <taxon>Gammaproteobacteria</taxon>
        <taxon>Lysobacterales</taxon>
        <taxon>Lysobacteraceae</taxon>
        <taxon>Xanthomonas</taxon>
    </lineage>
</organism>
<feature type="region of interest" description="Disordered" evidence="1">
    <location>
        <begin position="468"/>
        <end position="491"/>
    </location>
</feature>
<evidence type="ECO:0000313" key="3">
    <source>
        <dbReference type="EMBL" id="CAD0356795.1"/>
    </source>
</evidence>
<gene>
    <name evidence="3" type="ORF">CFBP2533_41340</name>
    <name evidence="4" type="ORF">E1J24_22665</name>
</gene>
<dbReference type="EMBL" id="LR828261">
    <property type="protein sequence ID" value="CAD0356788.1"/>
    <property type="molecule type" value="Genomic_DNA"/>
</dbReference>
<dbReference type="EMBL" id="SMDX01000059">
    <property type="protein sequence ID" value="NMI24543.1"/>
    <property type="molecule type" value="Genomic_DNA"/>
</dbReference>
<evidence type="ECO:0000313" key="5">
    <source>
        <dbReference type="Proteomes" id="UP000548771"/>
    </source>
</evidence>
<accession>A0A6V7EZH3</accession>
<reference evidence="4" key="3">
    <citation type="journal article" date="2020" name="Syst. Appl. Microbiol.">
        <title>Clarifying the taxonomy of the causal agent of bacterial leaf spot of lettuce through a polyphasic approach reveals that Xanthomonas cynarae Trebaol et al. 2000 emend. Timilsina et al. 2019 is a later heterotypic synonym of Xanthomonas hortorum Vauterin et al. 1995.</title>
        <authorList>
            <person name="Moriniere L."/>
            <person name="Burlet A."/>
            <person name="Rosenthal E.R."/>
            <person name="Nesme X."/>
            <person name="Portier P."/>
            <person name="Bull C.T."/>
            <person name="Lavire C."/>
            <person name="Fischer-Le Saux M."/>
            <person name="Bertolla F."/>
        </authorList>
    </citation>
    <scope>NUCLEOTIDE SEQUENCE</scope>
    <source>
        <strain evidence="4">CFBP2533</strain>
    </source>
</reference>
<evidence type="ECO:0000259" key="2">
    <source>
        <dbReference type="Pfam" id="PF09994"/>
    </source>
</evidence>
<reference evidence="3" key="4">
    <citation type="submission" date="2020-07" db="EMBL/GenBank/DDBJ databases">
        <authorList>
            <person name="Pothier F. J."/>
        </authorList>
    </citation>
    <scope>NUCLEOTIDE SEQUENCE</scope>
    <source>
        <strain evidence="3">CFBP 2533</strain>
    </source>
</reference>
<name>A0A6V7EZH3_9XANT</name>
<dbReference type="EMBL" id="LR828261">
    <property type="protein sequence ID" value="CAD0356795.1"/>
    <property type="molecule type" value="Genomic_DNA"/>
</dbReference>
<evidence type="ECO:0000256" key="1">
    <source>
        <dbReference type="SAM" id="MobiDB-lite"/>
    </source>
</evidence>
<dbReference type="Proteomes" id="UP000548771">
    <property type="component" value="Unassembled WGS sequence"/>
</dbReference>
<proteinExistence type="predicted"/>
<dbReference type="RefSeq" id="WP_168960117.1">
    <property type="nucleotide sequence ID" value="NZ_CP103845.1"/>
</dbReference>
<dbReference type="PANTHER" id="PTHR33840">
    <property type="match status" value="1"/>
</dbReference>
<reference evidence="5" key="2">
    <citation type="journal article" date="2020" name="Syst. Appl. Microbiol.">
        <title>Clarifying the taxonomy of the causal agent of bacterial leaf spot of lettuce through a polyphasic approach reveals that Xanthomonas cynarae Trebaol et al. 2000 emend. Timilsina et al. 2019 is a later heterotypic synonym of Xanthomonas hortorum Vauterin et al. 1995.</title>
        <authorList>
            <person name="Moriniere L."/>
            <person name="Burlet A."/>
            <person name="Rosenthal E.R."/>
            <person name="Nesme X."/>
            <person name="Portier P."/>
            <person name="Bull C.T."/>
            <person name="Lavire C."/>
            <person name="Fischer-Le Saux M."/>
            <person name="Bertolla F."/>
        </authorList>
    </citation>
    <scope>NUCLEOTIDE SEQUENCE [LARGE SCALE GENOMIC DNA]</scope>
    <source>
        <strain evidence="5">CFBP2533</strain>
    </source>
</reference>
<sequence length="491" mass="53443">MEKKQLPDGVTTYPADKKDVASYADASKALSAQATPIMVDPTKPHSRLFVAAFDGTGNNLHKDAPEHRTNVAEAYLQIDTARRKEGLENISAGYVEGVGTQGGLRGARDLMRGTTYEARLEEMYFQFTKQAKHWLDEDPHAEISLASMGFSRGAEQAAGFTRMVHERGIHDPKSMVVHRGNDGLIERVEFTKPPLVAPGRVAQAVGLFDPVGTGTPRDHDRRLPPSVISGFQITAEDERRNLFQSTSIMDAGRTNDGRFLNVTVGGAHSDIGGSYSQNGLAIRSGNVMVDYLNGLSAQPFLDKRAVPSAPEMNVVHRSEEHQFIYSTSLYDKSGARGVQTELAPPALCRIDCLDAQPVDKALAEKFTFKPVAIGPVPAEPHALKASQSTVPNDQLYQAIHSKLPAGTSDAIAMHATVEAKREGIVRADQLQSVTLQQGNVWIVGQTPGFRVKVDLSAPMPPLDESIRQSQALDEQRMRPTPDRTPSPAHTM</sequence>
<dbReference type="AlphaFoldDB" id="A0A6V7EZH3"/>
<dbReference type="Pfam" id="PF09994">
    <property type="entry name" value="T6SS_Tle1-like_cat"/>
    <property type="match status" value="1"/>
</dbReference>
<protein>
    <submittedName>
        <fullName evidence="4">DUF2235 domain-containing protein</fullName>
    </submittedName>
</protein>
<dbReference type="PANTHER" id="PTHR33840:SF1">
    <property type="entry name" value="TLE1 PHOSPHOLIPASE DOMAIN-CONTAINING PROTEIN"/>
    <property type="match status" value="1"/>
</dbReference>
<evidence type="ECO:0000313" key="4">
    <source>
        <dbReference type="EMBL" id="NMI24543.1"/>
    </source>
</evidence>